<name>A0A0F9Q1B1_9ZZZZ</name>
<proteinExistence type="predicted"/>
<evidence type="ECO:0008006" key="2">
    <source>
        <dbReference type="Google" id="ProtNLM"/>
    </source>
</evidence>
<accession>A0A0F9Q1B1</accession>
<gene>
    <name evidence="1" type="ORF">LCGC14_1071030</name>
</gene>
<dbReference type="SUPFAM" id="SSF46785">
    <property type="entry name" value="Winged helix' DNA-binding domain"/>
    <property type="match status" value="1"/>
</dbReference>
<reference evidence="1" key="1">
    <citation type="journal article" date="2015" name="Nature">
        <title>Complex archaea that bridge the gap between prokaryotes and eukaryotes.</title>
        <authorList>
            <person name="Spang A."/>
            <person name="Saw J.H."/>
            <person name="Jorgensen S.L."/>
            <person name="Zaremba-Niedzwiedzka K."/>
            <person name="Martijn J."/>
            <person name="Lind A.E."/>
            <person name="van Eijk R."/>
            <person name="Schleper C."/>
            <person name="Guy L."/>
            <person name="Ettema T.J."/>
        </authorList>
    </citation>
    <scope>NUCLEOTIDE SEQUENCE</scope>
</reference>
<dbReference type="Gene3D" id="1.10.10.10">
    <property type="entry name" value="Winged helix-like DNA-binding domain superfamily/Winged helix DNA-binding domain"/>
    <property type="match status" value="1"/>
</dbReference>
<organism evidence="1">
    <name type="scientific">marine sediment metagenome</name>
    <dbReference type="NCBI Taxonomy" id="412755"/>
    <lineage>
        <taxon>unclassified sequences</taxon>
        <taxon>metagenomes</taxon>
        <taxon>ecological metagenomes</taxon>
    </lineage>
</organism>
<sequence length="84" mass="9871">MDWNLLGFIKASQYRQKILLTLERGNKTPRELRDELGYYMSHISHTLKNLSEKKLVICLTPELYRGKIFSLTELGQIMVSELKK</sequence>
<dbReference type="AlphaFoldDB" id="A0A0F9Q1B1"/>
<dbReference type="InterPro" id="IPR036388">
    <property type="entry name" value="WH-like_DNA-bd_sf"/>
</dbReference>
<dbReference type="EMBL" id="LAZR01004612">
    <property type="protein sequence ID" value="KKN07056.1"/>
    <property type="molecule type" value="Genomic_DNA"/>
</dbReference>
<evidence type="ECO:0000313" key="1">
    <source>
        <dbReference type="EMBL" id="KKN07056.1"/>
    </source>
</evidence>
<comment type="caution">
    <text evidence="1">The sequence shown here is derived from an EMBL/GenBank/DDBJ whole genome shotgun (WGS) entry which is preliminary data.</text>
</comment>
<dbReference type="InterPro" id="IPR036390">
    <property type="entry name" value="WH_DNA-bd_sf"/>
</dbReference>
<protein>
    <recommendedName>
        <fullName evidence="2">ArnR1-like winged helix-turn-helix domain-containing protein</fullName>
    </recommendedName>
</protein>